<organism evidence="1 2">
    <name type="scientific">Mytilus galloprovincialis</name>
    <name type="common">Mediterranean mussel</name>
    <dbReference type="NCBI Taxonomy" id="29158"/>
    <lineage>
        <taxon>Eukaryota</taxon>
        <taxon>Metazoa</taxon>
        <taxon>Spiralia</taxon>
        <taxon>Lophotrochozoa</taxon>
        <taxon>Mollusca</taxon>
        <taxon>Bivalvia</taxon>
        <taxon>Autobranchia</taxon>
        <taxon>Pteriomorphia</taxon>
        <taxon>Mytilida</taxon>
        <taxon>Mytiloidea</taxon>
        <taxon>Mytilidae</taxon>
        <taxon>Mytilinae</taxon>
        <taxon>Mytilus</taxon>
    </lineage>
</organism>
<accession>A0A8B6CPK0</accession>
<keyword evidence="2" id="KW-1185">Reference proteome</keyword>
<gene>
    <name evidence="1" type="ORF">MGAL_10B090442</name>
</gene>
<dbReference type="Proteomes" id="UP000596742">
    <property type="component" value="Unassembled WGS sequence"/>
</dbReference>
<dbReference type="AlphaFoldDB" id="A0A8B6CPK0"/>
<dbReference type="SUPFAM" id="SSF55909">
    <property type="entry name" value="Pentein"/>
    <property type="match status" value="1"/>
</dbReference>
<protein>
    <submittedName>
        <fullName evidence="1">Uncharacterized protein</fullName>
    </submittedName>
</protein>
<dbReference type="EMBL" id="UYJE01002070">
    <property type="protein sequence ID" value="VDI07567.1"/>
    <property type="molecule type" value="Genomic_DNA"/>
</dbReference>
<sequence length="72" mass="8388">VLNVSVYHTEIRTDCLLFMYISGIKCIRVPYRDSYRFGGSIHCQTSDVRRIGECHNYFPNMDSNYNQTTSNS</sequence>
<name>A0A8B6CPK0_MYTGA</name>
<reference evidence="1" key="1">
    <citation type="submission" date="2018-11" db="EMBL/GenBank/DDBJ databases">
        <authorList>
            <person name="Alioto T."/>
            <person name="Alioto T."/>
        </authorList>
    </citation>
    <scope>NUCLEOTIDE SEQUENCE</scope>
</reference>
<comment type="caution">
    <text evidence="1">The sequence shown here is derived from an EMBL/GenBank/DDBJ whole genome shotgun (WGS) entry which is preliminary data.</text>
</comment>
<dbReference type="Gene3D" id="3.75.10.10">
    <property type="entry name" value="L-arginine/glycine Amidinotransferase, Chain A"/>
    <property type="match status" value="1"/>
</dbReference>
<feature type="non-terminal residue" evidence="1">
    <location>
        <position position="1"/>
    </location>
</feature>
<evidence type="ECO:0000313" key="2">
    <source>
        <dbReference type="Proteomes" id="UP000596742"/>
    </source>
</evidence>
<proteinExistence type="predicted"/>
<evidence type="ECO:0000313" key="1">
    <source>
        <dbReference type="EMBL" id="VDI07567.1"/>
    </source>
</evidence>